<organism evidence="1">
    <name type="scientific">Lepeophtheirus salmonis</name>
    <name type="common">Salmon louse</name>
    <name type="synonym">Caligus salmonis</name>
    <dbReference type="NCBI Taxonomy" id="72036"/>
    <lineage>
        <taxon>Eukaryota</taxon>
        <taxon>Metazoa</taxon>
        <taxon>Ecdysozoa</taxon>
        <taxon>Arthropoda</taxon>
        <taxon>Crustacea</taxon>
        <taxon>Multicrustacea</taxon>
        <taxon>Hexanauplia</taxon>
        <taxon>Copepoda</taxon>
        <taxon>Siphonostomatoida</taxon>
        <taxon>Caligidae</taxon>
        <taxon>Lepeophtheirus</taxon>
    </lineage>
</organism>
<protein>
    <submittedName>
        <fullName evidence="1">Uncharacterized protein</fullName>
    </submittedName>
</protein>
<dbReference type="AlphaFoldDB" id="A0A0K2UR06"/>
<reference evidence="1" key="1">
    <citation type="submission" date="2014-05" db="EMBL/GenBank/DDBJ databases">
        <authorList>
            <person name="Chronopoulou M."/>
        </authorList>
    </citation>
    <scope>NUCLEOTIDE SEQUENCE</scope>
    <source>
        <tissue evidence="1">Whole organism</tissue>
    </source>
</reference>
<sequence>MNINYFVEEGVSRPQRNLRHWKLGIYTGWSTMPYFQDHPKVFDQQIRGGWILVEGDVAANSPDLNQLNYYLWNAVER</sequence>
<proteinExistence type="predicted"/>
<accession>A0A0K2UR06</accession>
<dbReference type="EMBL" id="HACA01022810">
    <property type="protein sequence ID" value="CDW40171.1"/>
    <property type="molecule type" value="Transcribed_RNA"/>
</dbReference>
<name>A0A0K2UR06_LEPSM</name>
<evidence type="ECO:0000313" key="1">
    <source>
        <dbReference type="EMBL" id="CDW40171.1"/>
    </source>
</evidence>